<sequence length="219" mass="24096">MNFDMAFAMRIVPQVLHGIGTTILVAILSSVGAAAMGFTWEMLRRSGKPMRYAMGVFVDLIRSTPSLVQLYFAFFVLPFYGIVLPAMVVGVLGLSFYFSSYLAEVFKSGIDSIPRGQYEAAQSLHLSKLDTVRFVVTPQMLRNIAAPMGSYFVSILKSTPVLAVLAVPEMLGSALDIASDTYRYAEPMLVAGVLFLTLALVVTYLVKRLEVRLMASTRR</sequence>
<evidence type="ECO:0000256" key="8">
    <source>
        <dbReference type="ARBA" id="ARBA00023136"/>
    </source>
</evidence>
<evidence type="ECO:0000256" key="4">
    <source>
        <dbReference type="ARBA" id="ARBA00022475"/>
    </source>
</evidence>
<reference evidence="11 12" key="1">
    <citation type="submission" date="2024-01" db="EMBL/GenBank/DDBJ databases">
        <title>The diversity of rhizobia nodulating Mimosa spp. in eleven states of Brazil covering several biomes is determined by host plant, location, and edaphic factors.</title>
        <authorList>
            <person name="Rouws L."/>
            <person name="Barauna A."/>
            <person name="Beukes C."/>
            <person name="De Faria S.M."/>
            <person name="Gross E."/>
            <person name="Dos Reis Junior F.B."/>
            <person name="Simon M."/>
            <person name="Maluk M."/>
            <person name="Odee D.W."/>
            <person name="Kenicer G."/>
            <person name="Young J.P.W."/>
            <person name="Reis V.M."/>
            <person name="Zilli J."/>
            <person name="James E.K."/>
        </authorList>
    </citation>
    <scope>NUCLEOTIDE SEQUENCE [LARGE SCALE GENOMIC DNA]</scope>
    <source>
        <strain evidence="11 12">JPY77</strain>
    </source>
</reference>
<comment type="similarity">
    <text evidence="2">Belongs to the binding-protein-dependent transport system permease family. HisMQ subfamily.</text>
</comment>
<feature type="domain" description="ABC transmembrane type-1" evidence="10">
    <location>
        <begin position="19"/>
        <end position="206"/>
    </location>
</feature>
<dbReference type="CDD" id="cd06261">
    <property type="entry name" value="TM_PBP2"/>
    <property type="match status" value="1"/>
</dbReference>
<feature type="transmembrane region" description="Helical" evidence="9">
    <location>
        <begin position="79"/>
        <end position="98"/>
    </location>
</feature>
<dbReference type="InterPro" id="IPR000515">
    <property type="entry name" value="MetI-like"/>
</dbReference>
<dbReference type="Proteomes" id="UP001494588">
    <property type="component" value="Unassembled WGS sequence"/>
</dbReference>
<evidence type="ECO:0000256" key="2">
    <source>
        <dbReference type="ARBA" id="ARBA00010072"/>
    </source>
</evidence>
<comment type="caution">
    <text evidence="11">The sequence shown here is derived from an EMBL/GenBank/DDBJ whole genome shotgun (WGS) entry which is preliminary data.</text>
</comment>
<gene>
    <name evidence="11" type="primary">ehuD</name>
    <name evidence="11" type="ORF">V4C55_43705</name>
</gene>
<dbReference type="InterPro" id="IPR010065">
    <property type="entry name" value="AA_ABC_transptr_permease_3TM"/>
</dbReference>
<evidence type="ECO:0000256" key="3">
    <source>
        <dbReference type="ARBA" id="ARBA00022448"/>
    </source>
</evidence>
<evidence type="ECO:0000256" key="1">
    <source>
        <dbReference type="ARBA" id="ARBA00004429"/>
    </source>
</evidence>
<organism evidence="11 12">
    <name type="scientific">Paraburkholderia sabiae</name>
    <dbReference type="NCBI Taxonomy" id="273251"/>
    <lineage>
        <taxon>Bacteria</taxon>
        <taxon>Pseudomonadati</taxon>
        <taxon>Pseudomonadota</taxon>
        <taxon>Betaproteobacteria</taxon>
        <taxon>Burkholderiales</taxon>
        <taxon>Burkholderiaceae</taxon>
        <taxon>Paraburkholderia</taxon>
    </lineage>
</organism>
<protein>
    <submittedName>
        <fullName evidence="11">Ectoine/hydroxyectoine ABC transporter permease subunit EhuD</fullName>
    </submittedName>
</protein>
<evidence type="ECO:0000256" key="5">
    <source>
        <dbReference type="ARBA" id="ARBA00022692"/>
    </source>
</evidence>
<keyword evidence="7 9" id="KW-1133">Transmembrane helix</keyword>
<proteinExistence type="inferred from homology"/>
<feature type="transmembrane region" description="Helical" evidence="9">
    <location>
        <begin position="15"/>
        <end position="40"/>
    </location>
</feature>
<dbReference type="PROSITE" id="PS50928">
    <property type="entry name" value="ABC_TM1"/>
    <property type="match status" value="1"/>
</dbReference>
<evidence type="ECO:0000256" key="9">
    <source>
        <dbReference type="RuleBase" id="RU363032"/>
    </source>
</evidence>
<feature type="transmembrane region" description="Helical" evidence="9">
    <location>
        <begin position="149"/>
        <end position="168"/>
    </location>
</feature>
<dbReference type="NCBIfam" id="TIGR03003">
    <property type="entry name" value="ectoine_ehuD"/>
    <property type="match status" value="1"/>
</dbReference>
<dbReference type="InterPro" id="IPR014341">
    <property type="entry name" value="Ectoine_EhuD"/>
</dbReference>
<dbReference type="NCBIfam" id="TIGR01726">
    <property type="entry name" value="HEQRo_perm_3TM"/>
    <property type="match status" value="1"/>
</dbReference>
<dbReference type="Pfam" id="PF00528">
    <property type="entry name" value="BPD_transp_1"/>
    <property type="match status" value="1"/>
</dbReference>
<dbReference type="InterPro" id="IPR035906">
    <property type="entry name" value="MetI-like_sf"/>
</dbReference>
<keyword evidence="3 9" id="KW-0813">Transport</keyword>
<dbReference type="PANTHER" id="PTHR30614:SF0">
    <property type="entry name" value="L-CYSTINE TRANSPORT SYSTEM PERMEASE PROTEIN TCYL"/>
    <property type="match status" value="1"/>
</dbReference>
<evidence type="ECO:0000256" key="6">
    <source>
        <dbReference type="ARBA" id="ARBA00022970"/>
    </source>
</evidence>
<dbReference type="Gene3D" id="1.10.3720.10">
    <property type="entry name" value="MetI-like"/>
    <property type="match status" value="1"/>
</dbReference>
<keyword evidence="5 9" id="KW-0812">Transmembrane</keyword>
<dbReference type="SUPFAM" id="SSF161098">
    <property type="entry name" value="MetI-like"/>
    <property type="match status" value="1"/>
</dbReference>
<dbReference type="InterPro" id="IPR043429">
    <property type="entry name" value="ArtM/GltK/GlnP/TcyL/YhdX-like"/>
</dbReference>
<name>A0ABU9QST5_9BURK</name>
<accession>A0ABU9QST5</accession>
<evidence type="ECO:0000259" key="10">
    <source>
        <dbReference type="PROSITE" id="PS50928"/>
    </source>
</evidence>
<keyword evidence="4" id="KW-1003">Cell membrane</keyword>
<comment type="subcellular location">
    <subcellularLocation>
        <location evidence="1">Cell inner membrane</location>
        <topology evidence="1">Multi-pass membrane protein</topology>
    </subcellularLocation>
    <subcellularLocation>
        <location evidence="9">Cell membrane</location>
        <topology evidence="9">Multi-pass membrane protein</topology>
    </subcellularLocation>
</comment>
<evidence type="ECO:0000313" key="11">
    <source>
        <dbReference type="EMBL" id="MEM5292536.1"/>
    </source>
</evidence>
<keyword evidence="6" id="KW-0029">Amino-acid transport</keyword>
<keyword evidence="12" id="KW-1185">Reference proteome</keyword>
<keyword evidence="8 9" id="KW-0472">Membrane</keyword>
<feature type="transmembrane region" description="Helical" evidence="9">
    <location>
        <begin position="188"/>
        <end position="206"/>
    </location>
</feature>
<evidence type="ECO:0000313" key="12">
    <source>
        <dbReference type="Proteomes" id="UP001494588"/>
    </source>
</evidence>
<evidence type="ECO:0000256" key="7">
    <source>
        <dbReference type="ARBA" id="ARBA00022989"/>
    </source>
</evidence>
<dbReference type="RefSeq" id="WP_201662790.1">
    <property type="nucleotide sequence ID" value="NZ_CAJHCS010000083.1"/>
</dbReference>
<dbReference type="PANTHER" id="PTHR30614">
    <property type="entry name" value="MEMBRANE COMPONENT OF AMINO ACID ABC TRANSPORTER"/>
    <property type="match status" value="1"/>
</dbReference>
<dbReference type="EMBL" id="JAZHGC010000109">
    <property type="protein sequence ID" value="MEM5292536.1"/>
    <property type="molecule type" value="Genomic_DNA"/>
</dbReference>